<dbReference type="EMBL" id="JAJSPL020000001">
    <property type="protein sequence ID" value="KAK7749910.1"/>
    <property type="molecule type" value="Genomic_DNA"/>
</dbReference>
<organism evidence="5 6">
    <name type="scientific">Cytospora paraplurivora</name>
    <dbReference type="NCBI Taxonomy" id="2898453"/>
    <lineage>
        <taxon>Eukaryota</taxon>
        <taxon>Fungi</taxon>
        <taxon>Dikarya</taxon>
        <taxon>Ascomycota</taxon>
        <taxon>Pezizomycotina</taxon>
        <taxon>Sordariomycetes</taxon>
        <taxon>Sordariomycetidae</taxon>
        <taxon>Diaporthales</taxon>
        <taxon>Cytosporaceae</taxon>
        <taxon>Cytospora</taxon>
    </lineage>
</organism>
<evidence type="ECO:0000256" key="1">
    <source>
        <dbReference type="ARBA" id="ARBA00004123"/>
    </source>
</evidence>
<dbReference type="InterPro" id="IPR019148">
    <property type="entry name" value="Nuclear_protein_DGCR14_ESS-2"/>
</dbReference>
<accession>A0AAN9UKY5</accession>
<evidence type="ECO:0000313" key="6">
    <source>
        <dbReference type="Proteomes" id="UP001320245"/>
    </source>
</evidence>
<feature type="region of interest" description="Disordered" evidence="4">
    <location>
        <begin position="1"/>
        <end position="36"/>
    </location>
</feature>
<gene>
    <name evidence="5" type="ORF">SLS53_000492</name>
</gene>
<keyword evidence="3" id="KW-0539">Nucleus</keyword>
<proteinExistence type="inferred from homology"/>
<evidence type="ECO:0000256" key="3">
    <source>
        <dbReference type="ARBA" id="ARBA00023242"/>
    </source>
</evidence>
<dbReference type="GO" id="GO:0071013">
    <property type="term" value="C:catalytic step 2 spliceosome"/>
    <property type="evidence" value="ECO:0007669"/>
    <property type="project" value="TreeGrafter"/>
</dbReference>
<name>A0AAN9UKY5_9PEZI</name>
<sequence>MATPSQTSSALVRKRAAELELMPPPPPAKKIKRPKKVLDEETYTDALSRIIARDFFPGLLESETQREYLDALESKDQLWINSVSRRLKQVMTPGRQRLKRPVQTQPGGQTPVGYGGDTPMSTVSGVTSVMEETPEVDTNMSLGAFQAKYTSEDNESFYKLLDNQNQKRAEKYGWLWRGNKVPSKQELKQMEVKAKLTASGKSLTDDGFKRDRLAIQDRDDRPAAPDTWKSDPKNGFMFSPESFDESRTDTVASRAQEISRAGPKTIVYANTRMPGTAIAPDPSRPPSPTLSAVRDAIAGRPRPGDRDSTFSAGHETPRVNGYAFVDDEEPEPNLSDVPRIDLGPGDATPNPFKIQEQRQREDLHHRMVDRIAQSKRASAKVGLVGRVEKTPVPKFPNSPRVTGGLTPAAQRLWSKIGNSSRTSDRTPFSGAAVTPKSKGSGLKNVTKG</sequence>
<feature type="region of interest" description="Disordered" evidence="4">
    <location>
        <begin position="95"/>
        <end position="119"/>
    </location>
</feature>
<feature type="compositionally biased region" description="Basic and acidic residues" evidence="4">
    <location>
        <begin position="203"/>
        <end position="232"/>
    </location>
</feature>
<keyword evidence="6" id="KW-1185">Reference proteome</keyword>
<dbReference type="Proteomes" id="UP001320245">
    <property type="component" value="Unassembled WGS sequence"/>
</dbReference>
<comment type="similarity">
    <text evidence="2">Belongs to the ESS2 family.</text>
</comment>
<dbReference type="AlphaFoldDB" id="A0AAN9UKY5"/>
<feature type="compositionally biased region" description="Polar residues" evidence="4">
    <location>
        <begin position="1"/>
        <end position="10"/>
    </location>
</feature>
<evidence type="ECO:0000256" key="4">
    <source>
        <dbReference type="SAM" id="MobiDB-lite"/>
    </source>
</evidence>
<protein>
    <recommendedName>
        <fullName evidence="7">Nuclear protein Es2</fullName>
    </recommendedName>
</protein>
<dbReference type="PANTHER" id="PTHR12940">
    <property type="entry name" value="ES-2 PROTEIN - RELATED"/>
    <property type="match status" value="1"/>
</dbReference>
<comment type="subcellular location">
    <subcellularLocation>
        <location evidence="1">Nucleus</location>
    </subcellularLocation>
</comment>
<feature type="region of interest" description="Disordered" evidence="4">
    <location>
        <begin position="201"/>
        <end position="267"/>
    </location>
</feature>
<dbReference type="Pfam" id="PF09751">
    <property type="entry name" value="Es2"/>
    <property type="match status" value="1"/>
</dbReference>
<dbReference type="PANTHER" id="PTHR12940:SF0">
    <property type="entry name" value="SPLICING FACTOR ESS-2 HOMOLOG"/>
    <property type="match status" value="1"/>
</dbReference>
<reference evidence="5 6" key="1">
    <citation type="journal article" date="2023" name="PLoS ONE">
        <title>Cytospora paraplurivora sp. nov. isolated from orchards with fruit tree decline syndrome in Ontario, Canada.</title>
        <authorList>
            <person name="Ilyukhin E."/>
            <person name="Nguyen H.D.T."/>
            <person name="Castle A.J."/>
            <person name="Ellouze W."/>
        </authorList>
    </citation>
    <scope>NUCLEOTIDE SEQUENCE [LARGE SCALE GENOMIC DNA]</scope>
    <source>
        <strain evidence="5 6">FDS-564</strain>
    </source>
</reference>
<evidence type="ECO:0000256" key="2">
    <source>
        <dbReference type="ARBA" id="ARBA00009072"/>
    </source>
</evidence>
<comment type="caution">
    <text evidence="5">The sequence shown here is derived from an EMBL/GenBank/DDBJ whole genome shotgun (WGS) entry which is preliminary data.</text>
</comment>
<feature type="region of interest" description="Disordered" evidence="4">
    <location>
        <begin position="297"/>
        <end position="352"/>
    </location>
</feature>
<feature type="region of interest" description="Disordered" evidence="4">
    <location>
        <begin position="417"/>
        <end position="448"/>
    </location>
</feature>
<evidence type="ECO:0000313" key="5">
    <source>
        <dbReference type="EMBL" id="KAK7749910.1"/>
    </source>
</evidence>
<evidence type="ECO:0008006" key="7">
    <source>
        <dbReference type="Google" id="ProtNLM"/>
    </source>
</evidence>